<proteinExistence type="predicted"/>
<dbReference type="PANTHER" id="PTHR18901">
    <property type="entry name" value="2-DEOXYGLUCOSE-6-PHOSPHATE PHOSPHATASE 2"/>
    <property type="match status" value="1"/>
</dbReference>
<dbReference type="InterPro" id="IPR006439">
    <property type="entry name" value="HAD-SF_hydro_IA"/>
</dbReference>
<dbReference type="InterPro" id="IPR041492">
    <property type="entry name" value="HAD_2"/>
</dbReference>
<reference evidence="2" key="1">
    <citation type="journal article" date="2021" name="Mol. Ecol. Resour.">
        <title>Phylogenomic analyses of the genus Drosophila reveals genomic signals of climate adaptation.</title>
        <authorList>
            <person name="Li F."/>
            <person name="Rane R.V."/>
            <person name="Luria V."/>
            <person name="Xiong Z."/>
            <person name="Chen J."/>
            <person name="Li Z."/>
            <person name="Catullo R.A."/>
            <person name="Griffin P.C."/>
            <person name="Schiffer M."/>
            <person name="Pearce S."/>
            <person name="Lee S.F."/>
            <person name="McElroy K."/>
            <person name="Stocker A."/>
            <person name="Shirriffs J."/>
            <person name="Cockerell F."/>
            <person name="Coppin C."/>
            <person name="Sgro C.M."/>
            <person name="Karger A."/>
            <person name="Cain J.W."/>
            <person name="Weber J.A."/>
            <person name="Santpere G."/>
            <person name="Kirschner M.W."/>
            <person name="Hoffmann A.A."/>
            <person name="Oakeshott J.G."/>
            <person name="Zhang G."/>
        </authorList>
    </citation>
    <scope>NUCLEOTIDE SEQUENCE</scope>
    <source>
        <strain evidence="2">BGI-SZ-2011g</strain>
    </source>
</reference>
<organism evidence="2 3">
    <name type="scientific">Drosophila rubida</name>
    <dbReference type="NCBI Taxonomy" id="30044"/>
    <lineage>
        <taxon>Eukaryota</taxon>
        <taxon>Metazoa</taxon>
        <taxon>Ecdysozoa</taxon>
        <taxon>Arthropoda</taxon>
        <taxon>Hexapoda</taxon>
        <taxon>Insecta</taxon>
        <taxon>Pterygota</taxon>
        <taxon>Neoptera</taxon>
        <taxon>Endopterygota</taxon>
        <taxon>Diptera</taxon>
        <taxon>Brachycera</taxon>
        <taxon>Muscomorpha</taxon>
        <taxon>Ephydroidea</taxon>
        <taxon>Drosophilidae</taxon>
        <taxon>Drosophila</taxon>
    </lineage>
</organism>
<dbReference type="EMBL" id="JAJJHW010001127">
    <property type="protein sequence ID" value="KAH8377774.1"/>
    <property type="molecule type" value="Genomic_DNA"/>
</dbReference>
<evidence type="ECO:0008006" key="4">
    <source>
        <dbReference type="Google" id="ProtNLM"/>
    </source>
</evidence>
<dbReference type="Gene3D" id="3.40.50.1000">
    <property type="entry name" value="HAD superfamily/HAD-like"/>
    <property type="match status" value="1"/>
</dbReference>
<feature type="compositionally biased region" description="Pro residues" evidence="1">
    <location>
        <begin position="264"/>
        <end position="276"/>
    </location>
</feature>
<feature type="region of interest" description="Disordered" evidence="1">
    <location>
        <begin position="258"/>
        <end position="314"/>
    </location>
</feature>
<keyword evidence="3" id="KW-1185">Reference proteome</keyword>
<evidence type="ECO:0000313" key="3">
    <source>
        <dbReference type="Proteomes" id="UP001200034"/>
    </source>
</evidence>
<dbReference type="InterPro" id="IPR036412">
    <property type="entry name" value="HAD-like_sf"/>
</dbReference>
<name>A0AAD4PN77_9MUSC</name>
<dbReference type="AlphaFoldDB" id="A0AAD4PN77"/>
<dbReference type="NCBIfam" id="TIGR01509">
    <property type="entry name" value="HAD-SF-IA-v3"/>
    <property type="match status" value="1"/>
</dbReference>
<dbReference type="Gene3D" id="1.10.150.240">
    <property type="entry name" value="Putative phosphatase, domain 2"/>
    <property type="match status" value="1"/>
</dbReference>
<dbReference type="InterPro" id="IPR023198">
    <property type="entry name" value="PGP-like_dom2"/>
</dbReference>
<evidence type="ECO:0000313" key="2">
    <source>
        <dbReference type="EMBL" id="KAH8377774.1"/>
    </source>
</evidence>
<dbReference type="InterPro" id="IPR023214">
    <property type="entry name" value="HAD_sf"/>
</dbReference>
<sequence>MCAKKKSTKATKATTPRCLRCCPTPCCPSPCCPFPCCTSPCCGPCVSYCIFDLESAVFDTRHIYQRACRELLASYNKTLPEAVLMQCGPMETPEMAELICRKCELPVVWEQFLVQLNEHTCELIANPPMMEGVERLVKHLHCNCIGLALITSSKRSLFCQKIRGHEEFIKLFDHVLCADEYNQPKPQPDCYLLAMELFCDRPPADCCLAFDGTPKGVQAARDARLAVIMLPDPELPCCYSELATQRLETLKDFDPEDFGMPYLAPLPEPKPLPTPRPSQVEDDDKTSLMGEEEEEEDGEGPDEAPAEQPPEEAG</sequence>
<gene>
    <name evidence="2" type="ORF">KR093_007094</name>
</gene>
<dbReference type="Proteomes" id="UP001200034">
    <property type="component" value="Unassembled WGS sequence"/>
</dbReference>
<comment type="caution">
    <text evidence="2">The sequence shown here is derived from an EMBL/GenBank/DDBJ whole genome shotgun (WGS) entry which is preliminary data.</text>
</comment>
<dbReference type="PANTHER" id="PTHR18901:SF38">
    <property type="entry name" value="PSEUDOURIDINE-5'-PHOSPHATASE"/>
    <property type="match status" value="1"/>
</dbReference>
<protein>
    <recommendedName>
        <fullName evidence="4">Pseudouridine-5'-phosphatase</fullName>
    </recommendedName>
</protein>
<dbReference type="SUPFAM" id="SSF56784">
    <property type="entry name" value="HAD-like"/>
    <property type="match status" value="1"/>
</dbReference>
<accession>A0AAD4PN77</accession>
<evidence type="ECO:0000256" key="1">
    <source>
        <dbReference type="SAM" id="MobiDB-lite"/>
    </source>
</evidence>
<feature type="compositionally biased region" description="Acidic residues" evidence="1">
    <location>
        <begin position="280"/>
        <end position="314"/>
    </location>
</feature>
<dbReference type="GO" id="GO:0016791">
    <property type="term" value="F:phosphatase activity"/>
    <property type="evidence" value="ECO:0007669"/>
    <property type="project" value="TreeGrafter"/>
</dbReference>
<dbReference type="Pfam" id="PF13419">
    <property type="entry name" value="HAD_2"/>
    <property type="match status" value="1"/>
</dbReference>